<keyword evidence="1" id="KW-0812">Transmembrane</keyword>
<comment type="caution">
    <text evidence="2">The sequence shown here is derived from an EMBL/GenBank/DDBJ whole genome shotgun (WGS) entry which is preliminary data.</text>
</comment>
<feature type="transmembrane region" description="Helical" evidence="1">
    <location>
        <begin position="7"/>
        <end position="25"/>
    </location>
</feature>
<gene>
    <name evidence="2" type="ORF">L9F63_010590</name>
</gene>
<dbReference type="AlphaFoldDB" id="A0AAD8AGQ6"/>
<feature type="non-terminal residue" evidence="2">
    <location>
        <position position="50"/>
    </location>
</feature>
<protein>
    <submittedName>
        <fullName evidence="2">Uncharacterized protein</fullName>
    </submittedName>
</protein>
<evidence type="ECO:0000256" key="1">
    <source>
        <dbReference type="SAM" id="Phobius"/>
    </source>
</evidence>
<name>A0AAD8AGQ6_DIPPU</name>
<reference evidence="2" key="1">
    <citation type="journal article" date="2023" name="IScience">
        <title>Live-bearing cockroach genome reveals convergent evolutionary mechanisms linked to viviparity in insects and beyond.</title>
        <authorList>
            <person name="Fouks B."/>
            <person name="Harrison M.C."/>
            <person name="Mikhailova A.A."/>
            <person name="Marchal E."/>
            <person name="English S."/>
            <person name="Carruthers M."/>
            <person name="Jennings E.C."/>
            <person name="Chiamaka E.L."/>
            <person name="Frigard R.A."/>
            <person name="Pippel M."/>
            <person name="Attardo G.M."/>
            <person name="Benoit J.B."/>
            <person name="Bornberg-Bauer E."/>
            <person name="Tobe S.S."/>
        </authorList>
    </citation>
    <scope>NUCLEOTIDE SEQUENCE</scope>
    <source>
        <strain evidence="2">Stay&amp;Tobe</strain>
    </source>
</reference>
<dbReference type="EMBL" id="JASPKZ010001192">
    <property type="protein sequence ID" value="KAJ9598729.1"/>
    <property type="molecule type" value="Genomic_DNA"/>
</dbReference>
<organism evidence="2 3">
    <name type="scientific">Diploptera punctata</name>
    <name type="common">Pacific beetle cockroach</name>
    <dbReference type="NCBI Taxonomy" id="6984"/>
    <lineage>
        <taxon>Eukaryota</taxon>
        <taxon>Metazoa</taxon>
        <taxon>Ecdysozoa</taxon>
        <taxon>Arthropoda</taxon>
        <taxon>Hexapoda</taxon>
        <taxon>Insecta</taxon>
        <taxon>Pterygota</taxon>
        <taxon>Neoptera</taxon>
        <taxon>Polyneoptera</taxon>
        <taxon>Dictyoptera</taxon>
        <taxon>Blattodea</taxon>
        <taxon>Blaberoidea</taxon>
        <taxon>Blaberidae</taxon>
        <taxon>Diplopterinae</taxon>
        <taxon>Diploptera</taxon>
    </lineage>
</organism>
<reference evidence="2" key="2">
    <citation type="submission" date="2023-05" db="EMBL/GenBank/DDBJ databases">
        <authorList>
            <person name="Fouks B."/>
        </authorList>
    </citation>
    <scope>NUCLEOTIDE SEQUENCE</scope>
    <source>
        <strain evidence="2">Stay&amp;Tobe</strain>
        <tissue evidence="2">Testes</tissue>
    </source>
</reference>
<sequence>FSLRSSHILLIVPSGLSAVHFLLSFRLFFKWMVPISAEFFLLALPISMFI</sequence>
<feature type="non-terminal residue" evidence="2">
    <location>
        <position position="1"/>
    </location>
</feature>
<proteinExistence type="predicted"/>
<accession>A0AAD8AGQ6</accession>
<keyword evidence="1" id="KW-1133">Transmembrane helix</keyword>
<keyword evidence="1" id="KW-0472">Membrane</keyword>
<evidence type="ECO:0000313" key="3">
    <source>
        <dbReference type="Proteomes" id="UP001233999"/>
    </source>
</evidence>
<evidence type="ECO:0000313" key="2">
    <source>
        <dbReference type="EMBL" id="KAJ9598729.1"/>
    </source>
</evidence>
<dbReference type="Proteomes" id="UP001233999">
    <property type="component" value="Unassembled WGS sequence"/>
</dbReference>
<keyword evidence="3" id="KW-1185">Reference proteome</keyword>